<feature type="coiled-coil region" evidence="7">
    <location>
        <begin position="128"/>
        <end position="155"/>
    </location>
</feature>
<dbReference type="InterPro" id="IPR035965">
    <property type="entry name" value="PAS-like_dom_sf"/>
</dbReference>
<dbReference type="SUPFAM" id="SSF52172">
    <property type="entry name" value="CheY-like"/>
    <property type="match status" value="1"/>
</dbReference>
<evidence type="ECO:0000313" key="12">
    <source>
        <dbReference type="EMBL" id="MFC3909164.1"/>
    </source>
</evidence>
<feature type="domain" description="Response regulatory" evidence="9">
    <location>
        <begin position="421"/>
        <end position="540"/>
    </location>
</feature>
<evidence type="ECO:0000256" key="5">
    <source>
        <dbReference type="PROSITE-ProRule" id="PRU00110"/>
    </source>
</evidence>
<dbReference type="PANTHER" id="PTHR45339">
    <property type="entry name" value="HYBRID SIGNAL TRANSDUCTION HISTIDINE KINASE J"/>
    <property type="match status" value="1"/>
</dbReference>
<dbReference type="Gene3D" id="3.40.50.2300">
    <property type="match status" value="1"/>
</dbReference>
<keyword evidence="12" id="KW-0067">ATP-binding</keyword>
<accession>A0ABV8CG49</accession>
<evidence type="ECO:0000256" key="3">
    <source>
        <dbReference type="ARBA" id="ARBA00022553"/>
    </source>
</evidence>
<dbReference type="Pfam" id="PF02518">
    <property type="entry name" value="HATPase_c"/>
    <property type="match status" value="1"/>
</dbReference>
<dbReference type="PROSITE" id="PS50109">
    <property type="entry name" value="HIS_KIN"/>
    <property type="match status" value="1"/>
</dbReference>
<feature type="domain" description="Histidine kinase" evidence="8">
    <location>
        <begin position="155"/>
        <end position="377"/>
    </location>
</feature>
<dbReference type="Pfam" id="PF00072">
    <property type="entry name" value="Response_reg"/>
    <property type="match status" value="1"/>
</dbReference>
<proteinExistence type="predicted"/>
<dbReference type="PROSITE" id="PS50894">
    <property type="entry name" value="HPT"/>
    <property type="match status" value="1"/>
</dbReference>
<keyword evidence="3 6" id="KW-0597">Phosphoprotein</keyword>
<dbReference type="Pfam" id="PF00512">
    <property type="entry name" value="HisKA"/>
    <property type="match status" value="1"/>
</dbReference>
<evidence type="ECO:0000259" key="11">
    <source>
        <dbReference type="PROSITE" id="PS50894"/>
    </source>
</evidence>
<dbReference type="SMART" id="SM00388">
    <property type="entry name" value="HisKA"/>
    <property type="match status" value="1"/>
</dbReference>
<dbReference type="EMBL" id="JBHSAB010000021">
    <property type="protein sequence ID" value="MFC3909164.1"/>
    <property type="molecule type" value="Genomic_DNA"/>
</dbReference>
<dbReference type="InterPro" id="IPR001789">
    <property type="entry name" value="Sig_transdc_resp-reg_receiver"/>
</dbReference>
<dbReference type="InterPro" id="IPR008207">
    <property type="entry name" value="Sig_transdc_His_kin_Hpt_dom"/>
</dbReference>
<feature type="domain" description="PAC" evidence="10">
    <location>
        <begin position="82"/>
        <end position="137"/>
    </location>
</feature>
<evidence type="ECO:0000313" key="13">
    <source>
        <dbReference type="Proteomes" id="UP001595758"/>
    </source>
</evidence>
<dbReference type="InterPro" id="IPR036097">
    <property type="entry name" value="HisK_dim/P_sf"/>
</dbReference>
<feature type="domain" description="HPt" evidence="11">
    <location>
        <begin position="577"/>
        <end position="673"/>
    </location>
</feature>
<dbReference type="CDD" id="cd16922">
    <property type="entry name" value="HATPase_EvgS-ArcB-TorS-like"/>
    <property type="match status" value="1"/>
</dbReference>
<evidence type="ECO:0000259" key="10">
    <source>
        <dbReference type="PROSITE" id="PS50113"/>
    </source>
</evidence>
<dbReference type="PROSITE" id="PS50110">
    <property type="entry name" value="RESPONSE_REGULATORY"/>
    <property type="match status" value="1"/>
</dbReference>
<evidence type="ECO:0000256" key="2">
    <source>
        <dbReference type="ARBA" id="ARBA00012438"/>
    </source>
</evidence>
<comment type="caution">
    <text evidence="12">The sequence shown here is derived from an EMBL/GenBank/DDBJ whole genome shotgun (WGS) entry which is preliminary data.</text>
</comment>
<keyword evidence="13" id="KW-1185">Reference proteome</keyword>
<evidence type="ECO:0000259" key="8">
    <source>
        <dbReference type="PROSITE" id="PS50109"/>
    </source>
</evidence>
<evidence type="ECO:0000256" key="4">
    <source>
        <dbReference type="ARBA" id="ARBA00023012"/>
    </source>
</evidence>
<dbReference type="Gene3D" id="1.20.120.160">
    <property type="entry name" value="HPT domain"/>
    <property type="match status" value="1"/>
</dbReference>
<dbReference type="Pfam" id="PF01627">
    <property type="entry name" value="Hpt"/>
    <property type="match status" value="1"/>
</dbReference>
<dbReference type="Gene3D" id="1.10.287.130">
    <property type="match status" value="1"/>
</dbReference>
<dbReference type="InterPro" id="IPR013656">
    <property type="entry name" value="PAS_4"/>
</dbReference>
<dbReference type="PANTHER" id="PTHR45339:SF5">
    <property type="entry name" value="HISTIDINE KINASE"/>
    <property type="match status" value="1"/>
</dbReference>
<protein>
    <recommendedName>
        <fullName evidence="2">histidine kinase</fullName>
        <ecNumber evidence="2">2.7.13.3</ecNumber>
    </recommendedName>
</protein>
<dbReference type="PRINTS" id="PR00344">
    <property type="entry name" value="BCTRLSENSOR"/>
</dbReference>
<evidence type="ECO:0000256" key="7">
    <source>
        <dbReference type="SAM" id="Coils"/>
    </source>
</evidence>
<dbReference type="CDD" id="cd00082">
    <property type="entry name" value="HisKA"/>
    <property type="match status" value="1"/>
</dbReference>
<dbReference type="InterPro" id="IPR004358">
    <property type="entry name" value="Sig_transdc_His_kin-like_C"/>
</dbReference>
<evidence type="ECO:0000256" key="1">
    <source>
        <dbReference type="ARBA" id="ARBA00000085"/>
    </source>
</evidence>
<dbReference type="SUPFAM" id="SSF47384">
    <property type="entry name" value="Homodimeric domain of signal transducing histidine kinase"/>
    <property type="match status" value="1"/>
</dbReference>
<dbReference type="GO" id="GO:0005524">
    <property type="term" value="F:ATP binding"/>
    <property type="evidence" value="ECO:0007669"/>
    <property type="project" value="UniProtKB-KW"/>
</dbReference>
<keyword evidence="12" id="KW-0547">Nucleotide-binding</keyword>
<keyword evidence="7" id="KW-0175">Coiled coil</keyword>
<evidence type="ECO:0000259" key="9">
    <source>
        <dbReference type="PROSITE" id="PS50110"/>
    </source>
</evidence>
<dbReference type="SMART" id="SM00387">
    <property type="entry name" value="HATPase_c"/>
    <property type="match status" value="1"/>
</dbReference>
<dbReference type="CDD" id="cd17546">
    <property type="entry name" value="REC_hyHK_CKI1_RcsC-like"/>
    <property type="match status" value="1"/>
</dbReference>
<evidence type="ECO:0000256" key="6">
    <source>
        <dbReference type="PROSITE-ProRule" id="PRU00169"/>
    </source>
</evidence>
<comment type="catalytic activity">
    <reaction evidence="1">
        <text>ATP + protein L-histidine = ADP + protein N-phospho-L-histidine.</text>
        <dbReference type="EC" id="2.7.13.3"/>
    </reaction>
</comment>
<dbReference type="EC" id="2.7.13.3" evidence="2"/>
<dbReference type="InterPro" id="IPR036641">
    <property type="entry name" value="HPT_dom_sf"/>
</dbReference>
<name>A0ABV8CG49_9GAMM</name>
<dbReference type="InterPro" id="IPR000700">
    <property type="entry name" value="PAS-assoc_C"/>
</dbReference>
<dbReference type="InterPro" id="IPR011006">
    <property type="entry name" value="CheY-like_superfamily"/>
</dbReference>
<dbReference type="Proteomes" id="UP001595758">
    <property type="component" value="Unassembled WGS sequence"/>
</dbReference>
<dbReference type="InterPro" id="IPR003594">
    <property type="entry name" value="HATPase_dom"/>
</dbReference>
<dbReference type="Gene3D" id="3.30.565.10">
    <property type="entry name" value="Histidine kinase-like ATPase, C-terminal domain"/>
    <property type="match status" value="1"/>
</dbReference>
<dbReference type="InterPro" id="IPR005467">
    <property type="entry name" value="His_kinase_dom"/>
</dbReference>
<organism evidence="12 13">
    <name type="scientific">Legionella dresdenensis</name>
    <dbReference type="NCBI Taxonomy" id="450200"/>
    <lineage>
        <taxon>Bacteria</taxon>
        <taxon>Pseudomonadati</taxon>
        <taxon>Pseudomonadota</taxon>
        <taxon>Gammaproteobacteria</taxon>
        <taxon>Legionellales</taxon>
        <taxon>Legionellaceae</taxon>
        <taxon>Legionella</taxon>
    </lineage>
</organism>
<dbReference type="PROSITE" id="PS50113">
    <property type="entry name" value="PAC"/>
    <property type="match status" value="1"/>
</dbReference>
<dbReference type="Pfam" id="PF08448">
    <property type="entry name" value="PAS_4"/>
    <property type="match status" value="1"/>
</dbReference>
<dbReference type="SUPFAM" id="SSF55874">
    <property type="entry name" value="ATPase domain of HSP90 chaperone/DNA topoisomerase II/histidine kinase"/>
    <property type="match status" value="1"/>
</dbReference>
<dbReference type="RefSeq" id="WP_382343122.1">
    <property type="nucleotide sequence ID" value="NZ_JBHSAB010000021.1"/>
</dbReference>
<dbReference type="InterPro" id="IPR003661">
    <property type="entry name" value="HisK_dim/P_dom"/>
</dbReference>
<keyword evidence="4" id="KW-0902">Two-component regulatory system</keyword>
<dbReference type="SUPFAM" id="SSF55785">
    <property type="entry name" value="PYP-like sensor domain (PAS domain)"/>
    <property type="match status" value="1"/>
</dbReference>
<gene>
    <name evidence="12" type="ORF">ACFORL_08780</name>
</gene>
<feature type="modified residue" description="4-aspartylphosphate" evidence="6">
    <location>
        <position position="470"/>
    </location>
</feature>
<dbReference type="SMART" id="SM00448">
    <property type="entry name" value="REC"/>
    <property type="match status" value="1"/>
</dbReference>
<dbReference type="InterPro" id="IPR036890">
    <property type="entry name" value="HATPase_C_sf"/>
</dbReference>
<dbReference type="SUPFAM" id="SSF47226">
    <property type="entry name" value="Histidine-containing phosphotransfer domain, HPT domain"/>
    <property type="match status" value="1"/>
</dbReference>
<reference evidence="13" key="1">
    <citation type="journal article" date="2019" name="Int. J. Syst. Evol. Microbiol.">
        <title>The Global Catalogue of Microorganisms (GCM) 10K type strain sequencing project: providing services to taxonomists for standard genome sequencing and annotation.</title>
        <authorList>
            <consortium name="The Broad Institute Genomics Platform"/>
            <consortium name="The Broad Institute Genome Sequencing Center for Infectious Disease"/>
            <person name="Wu L."/>
            <person name="Ma J."/>
        </authorList>
    </citation>
    <scope>NUCLEOTIDE SEQUENCE [LARGE SCALE GENOMIC DNA]</scope>
    <source>
        <strain evidence="13">CCUG 59858</strain>
    </source>
</reference>
<sequence length="673" mass="75655">MDQNEKYWIEKEFIFELINQIPAAVFWKNTDSVYLGCNQQFADMASLSSPDEIVGKTDYELPWGKYQGDIYRRDDYLVIESRTPKLGIEEPQTSVDGHVITLLTNKIPLYSKNKVIGLLGVFIDITERKRMEVSLQEAKNQAEQANLAKTEFISNMSHDIRTPLSGVVGISKLLEQHASTEKERQYASWVNESGVQLLNLLNGVLDVVSADNVREDDISLETFDLRESLDGIARLELPTVKLRNLDFKIDIEQQVPQFIKTDKTKLHRILLNLLGNAIKFTQQGHVGVTVKLIDRKDSKVQLQFRVIDTGVGIPADIQDKIFDRFFRANPSIKGIHRGHGVGLHIAQKYVELLGGKIELTSTPGVGTTFFFTLSVEAGKAEEVSTDSELDQNTSEYNTIPEIHHTVIAEPKPVEYNNNAPVMLIVEDNLIALHLAEIIARQAGCQFCSAPDGEQALAMIKNKTVDLIITDFGLPGMSGLELARTIRKQEKEAGKKPVPIIGLTAKVMQENDTEWQKAGMNKVLLKPVDLETMKKVIEEFVPMKQNIHAEGPKTVTLVNLAEQQVVDFEKGVNTLGDEKLLKELLLILVEENLIEDQTLLEQHLEHQDWLGMRKLVHKMKSGAIYCGTSKLQYACQNLEGVLKADQIDQVEELYQNLLAVIAETKTEVSRLLKK</sequence>
<feature type="modified residue" description="Phosphohistidine" evidence="5">
    <location>
        <position position="616"/>
    </location>
</feature>
<dbReference type="Gene3D" id="3.30.450.20">
    <property type="entry name" value="PAS domain"/>
    <property type="match status" value="1"/>
</dbReference>